<keyword evidence="1" id="KW-0648">Protein biosynthesis</keyword>
<dbReference type="GO" id="GO:0034244">
    <property type="term" value="P:negative regulation of transcription elongation by RNA polymerase II"/>
    <property type="evidence" value="ECO:0007669"/>
    <property type="project" value="TreeGrafter"/>
</dbReference>
<keyword evidence="2" id="KW-1185">Reference proteome</keyword>
<dbReference type="Pfam" id="PF06209">
    <property type="entry name" value="COBRA1"/>
    <property type="match status" value="1"/>
</dbReference>
<dbReference type="Proteomes" id="UP000786811">
    <property type="component" value="Unassembled WGS sequence"/>
</dbReference>
<keyword evidence="1" id="KW-0251">Elongation factor</keyword>
<dbReference type="EMBL" id="CAJNRD030001118">
    <property type="protein sequence ID" value="CAG5082355.1"/>
    <property type="molecule type" value="Genomic_DNA"/>
</dbReference>
<dbReference type="InterPro" id="IPR010405">
    <property type="entry name" value="COBRA1"/>
</dbReference>
<evidence type="ECO:0000313" key="1">
    <source>
        <dbReference type="EMBL" id="CAG5082355.1"/>
    </source>
</evidence>
<dbReference type="PANTHER" id="PTHR13503:SF3">
    <property type="entry name" value="NEGATIVE ELONGATION FACTOR B"/>
    <property type="match status" value="1"/>
</dbReference>
<accession>A0A8J2H7P8</accession>
<sequence length="710" mass="78431">MTTKNNGRAAGDGLENLGVPGQVFLRDSLTSCTDPLSAIEQFQIDNGILLASLRPMLPLLDLHGVRRLDFHASVLEELREKLVKRINEIGTEREKSGSSGDKRLKDLLSKSFPAIRVPALRPVVMSILRNTPHIDDKYLRVLVREKELYNSAETEVKRQIWKDNQSLFGDEVSPLFSKYIIEKEQVLFDHGNLNSLFFSPSPKVRRQGEVVQKLAHMIGTSVKLYDMVLQFLRTLFLRTKNIHYCTLRAELLMALHDLEVQEIISVDPCHKFTWCLDALNFLASSAIKIALHLINGESLPRDNAVLVLLLRMLALGLSAWQMIDSQDFKEPKLDSQVVTKFLPALMSLMVDDQIRQLNCKLPPDERESAIAIIEHSGPPPDACQAYAQLSGVAAVLSMYYTLHVGGATGGFGAASSGGAGGIGGVGTGAGKSRSDSRGLMRVLSILPNCQGHRAFEDPFLHTLVSLLILNMADEFSNESFCTVIFDEFFLAGLGRDNVTRHLLKLLWYIYPKLPTARLHSLMKGLQPTNQNWLNLRSHRFSTGGFGAASSGGAGGIGGVGTGAGKSRSDSRGLMRVLSILPNCQGHRAFEDPFLHTLVSLLILNMADEFSNESFCTVIFDEFFLAGLGRDNVTRHLLKLLWYIYPKLPTARLHSLMKGLQPTNQHNEAVHTLFEALREKIGSRTMEEATLGQDTMGMDCSASPLGVSVPT</sequence>
<evidence type="ECO:0000313" key="2">
    <source>
        <dbReference type="Proteomes" id="UP000786811"/>
    </source>
</evidence>
<organism evidence="1 2">
    <name type="scientific">Cotesia congregata</name>
    <name type="common">Parasitoid wasp</name>
    <name type="synonym">Apanteles congregatus</name>
    <dbReference type="NCBI Taxonomy" id="51543"/>
    <lineage>
        <taxon>Eukaryota</taxon>
        <taxon>Metazoa</taxon>
        <taxon>Ecdysozoa</taxon>
        <taxon>Arthropoda</taxon>
        <taxon>Hexapoda</taxon>
        <taxon>Insecta</taxon>
        <taxon>Pterygota</taxon>
        <taxon>Neoptera</taxon>
        <taxon>Endopterygota</taxon>
        <taxon>Hymenoptera</taxon>
        <taxon>Apocrita</taxon>
        <taxon>Ichneumonoidea</taxon>
        <taxon>Braconidae</taxon>
        <taxon>Microgastrinae</taxon>
        <taxon>Cotesia</taxon>
    </lineage>
</organism>
<dbReference type="GO" id="GO:0003746">
    <property type="term" value="F:translation elongation factor activity"/>
    <property type="evidence" value="ECO:0007669"/>
    <property type="project" value="UniProtKB-KW"/>
</dbReference>
<name>A0A8J2H7P8_COTCN</name>
<protein>
    <submittedName>
        <fullName evidence="1">Similar to NELF-B: Negative elongation factor B (Drosophila melanogaster)</fullName>
    </submittedName>
</protein>
<dbReference type="GO" id="GO:0032021">
    <property type="term" value="C:NELF complex"/>
    <property type="evidence" value="ECO:0007669"/>
    <property type="project" value="TreeGrafter"/>
</dbReference>
<reference evidence="1" key="1">
    <citation type="submission" date="2021-04" db="EMBL/GenBank/DDBJ databases">
        <authorList>
            <person name="Chebbi M.A.C M."/>
        </authorList>
    </citation>
    <scope>NUCLEOTIDE SEQUENCE</scope>
</reference>
<dbReference type="OrthoDB" id="5548359at2759"/>
<proteinExistence type="predicted"/>
<dbReference type="AlphaFoldDB" id="A0A8J2H7P8"/>
<comment type="caution">
    <text evidence="1">The sequence shown here is derived from an EMBL/GenBank/DDBJ whole genome shotgun (WGS) entry which is preliminary data.</text>
</comment>
<dbReference type="PANTHER" id="PTHR13503">
    <property type="entry name" value="NEGATIVE ELONGATION FACTOR COMPLEX MEMBER B"/>
    <property type="match status" value="1"/>
</dbReference>
<gene>
    <name evidence="1" type="ORF">HICCMSTLAB_LOCUS3538</name>
</gene>